<dbReference type="AlphaFoldDB" id="A0AAU1U344"/>
<dbReference type="InterPro" id="IPR037523">
    <property type="entry name" value="VOC_core"/>
</dbReference>
<protein>
    <submittedName>
        <fullName evidence="4">VOC family protein</fullName>
    </submittedName>
</protein>
<dbReference type="PANTHER" id="PTHR43048">
    <property type="entry name" value="METHYLMALONYL-COA EPIMERASE"/>
    <property type="match status" value="1"/>
</dbReference>
<dbReference type="InterPro" id="IPR051785">
    <property type="entry name" value="MMCE/EMCE_epimerase"/>
</dbReference>
<feature type="domain" description="VOC" evidence="3">
    <location>
        <begin position="14"/>
        <end position="129"/>
    </location>
</feature>
<reference evidence="4" key="1">
    <citation type="submission" date="2022-10" db="EMBL/GenBank/DDBJ databases">
        <title>The complete genomes of actinobacterial strains from the NBC collection.</title>
        <authorList>
            <person name="Joergensen T.S."/>
            <person name="Alvarez Arevalo M."/>
            <person name="Sterndorff E.B."/>
            <person name="Faurdal D."/>
            <person name="Vuksanovic O."/>
            <person name="Mourched A.-S."/>
            <person name="Charusanti P."/>
            <person name="Shaw S."/>
            <person name="Blin K."/>
            <person name="Weber T."/>
        </authorList>
    </citation>
    <scope>NUCLEOTIDE SEQUENCE</scope>
    <source>
        <strain evidence="4">NBC_00119</strain>
    </source>
</reference>
<dbReference type="Pfam" id="PF00903">
    <property type="entry name" value="Glyoxalase"/>
    <property type="match status" value="2"/>
</dbReference>
<dbReference type="InterPro" id="IPR029068">
    <property type="entry name" value="Glyas_Bleomycin-R_OHBP_Dase"/>
</dbReference>
<accession>A0AAU1U344</accession>
<dbReference type="Gene3D" id="3.10.180.10">
    <property type="entry name" value="2,3-Dihydroxybiphenyl 1,2-Dioxygenase, domain 1"/>
    <property type="match status" value="2"/>
</dbReference>
<organism evidence="4">
    <name type="scientific">Streptomyces sp. NBC_00119</name>
    <dbReference type="NCBI Taxonomy" id="2975659"/>
    <lineage>
        <taxon>Bacteria</taxon>
        <taxon>Bacillati</taxon>
        <taxon>Actinomycetota</taxon>
        <taxon>Actinomycetes</taxon>
        <taxon>Kitasatosporales</taxon>
        <taxon>Streptomycetaceae</taxon>
        <taxon>Streptomyces</taxon>
    </lineage>
</organism>
<evidence type="ECO:0000259" key="3">
    <source>
        <dbReference type="PROSITE" id="PS51819"/>
    </source>
</evidence>
<evidence type="ECO:0000313" key="4">
    <source>
        <dbReference type="EMBL" id="WTS12005.1"/>
    </source>
</evidence>
<feature type="domain" description="VOC" evidence="3">
    <location>
        <begin position="147"/>
        <end position="265"/>
    </location>
</feature>
<keyword evidence="1" id="KW-0479">Metal-binding</keyword>
<dbReference type="PROSITE" id="PS51819">
    <property type="entry name" value="VOC"/>
    <property type="match status" value="2"/>
</dbReference>
<dbReference type="GO" id="GO:0004493">
    <property type="term" value="F:methylmalonyl-CoA epimerase activity"/>
    <property type="evidence" value="ECO:0007669"/>
    <property type="project" value="TreeGrafter"/>
</dbReference>
<dbReference type="GO" id="GO:0046872">
    <property type="term" value="F:metal ion binding"/>
    <property type="evidence" value="ECO:0007669"/>
    <property type="project" value="UniProtKB-KW"/>
</dbReference>
<sequence length="318" mass="36325">MSESPISSISPITHLRHVDIAVQDYEKQVAFYEEKWGLVKAGSDGDVTYFAAEGSPEQYVIRVRRAQDKRLDLVSYGAADRETVDALAVRLARGGVRLVGEPDELQTPGGGYGFRFFDVEGRTIEVSTEVAARRHRRIEEREDIPVRLSHVVLNSPEPEKLQAFYEKYLDFRLTDTNVHPELGGIMWFMRCNPQHHSMAIARCPHVSLHHASFEMRGLDEYMRGSGRLMRDGVHKVWGPGRHRAGDNTFTYFHDPNGNTMEYTTELETLDEDSWHPHLYSTDDPETSDQWGTSNPMNDFVSREMFNDPDRGLFTPPPV</sequence>
<dbReference type="PANTHER" id="PTHR43048:SF3">
    <property type="entry name" value="METHYLMALONYL-COA EPIMERASE, MITOCHONDRIAL"/>
    <property type="match status" value="1"/>
</dbReference>
<dbReference type="SUPFAM" id="SSF54593">
    <property type="entry name" value="Glyoxalase/Bleomycin resistance protein/Dihydroxybiphenyl dioxygenase"/>
    <property type="match status" value="1"/>
</dbReference>
<dbReference type="CDD" id="cd08362">
    <property type="entry name" value="BphC5-RrK37_N_like"/>
    <property type="match status" value="1"/>
</dbReference>
<feature type="region of interest" description="Disordered" evidence="2">
    <location>
        <begin position="275"/>
        <end position="294"/>
    </location>
</feature>
<gene>
    <name evidence="4" type="ORF">OHU69_13760</name>
</gene>
<evidence type="ECO:0000256" key="1">
    <source>
        <dbReference type="ARBA" id="ARBA00022723"/>
    </source>
</evidence>
<proteinExistence type="predicted"/>
<evidence type="ECO:0000256" key="2">
    <source>
        <dbReference type="SAM" id="MobiDB-lite"/>
    </source>
</evidence>
<name>A0AAU1U344_9ACTN</name>
<dbReference type="InterPro" id="IPR004360">
    <property type="entry name" value="Glyas_Fos-R_dOase_dom"/>
</dbReference>
<dbReference type="EMBL" id="CP108195">
    <property type="protein sequence ID" value="WTS12005.1"/>
    <property type="molecule type" value="Genomic_DNA"/>
</dbReference>
<dbReference type="GO" id="GO:0046491">
    <property type="term" value="P:L-methylmalonyl-CoA metabolic process"/>
    <property type="evidence" value="ECO:0007669"/>
    <property type="project" value="TreeGrafter"/>
</dbReference>